<gene>
    <name evidence="2" type="ORF">ACFO3E_17355</name>
</gene>
<keyword evidence="3" id="KW-1185">Reference proteome</keyword>
<accession>A0ABV9F202</accession>
<reference evidence="3" key="1">
    <citation type="journal article" date="2019" name="Int. J. Syst. Evol. Microbiol.">
        <title>The Global Catalogue of Microorganisms (GCM) 10K type strain sequencing project: providing services to taxonomists for standard genome sequencing and annotation.</title>
        <authorList>
            <consortium name="The Broad Institute Genomics Platform"/>
            <consortium name="The Broad Institute Genome Sequencing Center for Infectious Disease"/>
            <person name="Wu L."/>
            <person name="Ma J."/>
        </authorList>
    </citation>
    <scope>NUCLEOTIDE SEQUENCE [LARGE SCALE GENOMIC DNA]</scope>
    <source>
        <strain evidence="3">NBRC 103632</strain>
    </source>
</reference>
<protein>
    <submittedName>
        <fullName evidence="2">Uncharacterized protein</fullName>
    </submittedName>
</protein>
<evidence type="ECO:0000256" key="1">
    <source>
        <dbReference type="SAM" id="MobiDB-lite"/>
    </source>
</evidence>
<organism evidence="2 3">
    <name type="scientific">Sphingobium tyrosinilyticum</name>
    <dbReference type="NCBI Taxonomy" id="2715436"/>
    <lineage>
        <taxon>Bacteria</taxon>
        <taxon>Pseudomonadati</taxon>
        <taxon>Pseudomonadota</taxon>
        <taxon>Alphaproteobacteria</taxon>
        <taxon>Sphingomonadales</taxon>
        <taxon>Sphingomonadaceae</taxon>
        <taxon>Sphingobium</taxon>
    </lineage>
</organism>
<dbReference type="RefSeq" id="WP_380806812.1">
    <property type="nucleotide sequence ID" value="NZ_JBHSFZ010000063.1"/>
</dbReference>
<dbReference type="Proteomes" id="UP001595957">
    <property type="component" value="Unassembled WGS sequence"/>
</dbReference>
<dbReference type="EMBL" id="JBHSFZ010000063">
    <property type="protein sequence ID" value="MFC4595922.1"/>
    <property type="molecule type" value="Genomic_DNA"/>
</dbReference>
<evidence type="ECO:0000313" key="2">
    <source>
        <dbReference type="EMBL" id="MFC4595922.1"/>
    </source>
</evidence>
<sequence>MQGRRRACARSLAAASTLANGTALLVYPMTRAAYRRRCRLLSVDKAWDGKSACHLDWSDVEEWNEDLIAMAAPDRANAATEVALARTADTFGDPRLYGAIGSPSSPRRDLTARPGDHGCPGTDLIPAP</sequence>
<feature type="compositionally biased region" description="Basic and acidic residues" evidence="1">
    <location>
        <begin position="106"/>
        <end position="116"/>
    </location>
</feature>
<feature type="region of interest" description="Disordered" evidence="1">
    <location>
        <begin position="96"/>
        <end position="128"/>
    </location>
</feature>
<evidence type="ECO:0000313" key="3">
    <source>
        <dbReference type="Proteomes" id="UP001595957"/>
    </source>
</evidence>
<name>A0ABV9F202_9SPHN</name>
<proteinExistence type="predicted"/>
<comment type="caution">
    <text evidence="2">The sequence shown here is derived from an EMBL/GenBank/DDBJ whole genome shotgun (WGS) entry which is preliminary data.</text>
</comment>